<evidence type="ECO:0000313" key="2">
    <source>
        <dbReference type="Proteomes" id="UP000215214"/>
    </source>
</evidence>
<dbReference type="KEGG" id="tje:TJEJU_0019"/>
<reference evidence="1 2" key="1">
    <citation type="submission" date="2017-07" db="EMBL/GenBank/DDBJ databases">
        <authorList>
            <person name="Sun Z.S."/>
            <person name="Albrecht U."/>
            <person name="Echele G."/>
            <person name="Lee C.C."/>
        </authorList>
    </citation>
    <scope>NUCLEOTIDE SEQUENCE [LARGE SCALE GENOMIC DNA]</scope>
    <source>
        <strain evidence="2">type strain: KCTC 22618</strain>
    </source>
</reference>
<dbReference type="RefSeq" id="WP_157730027.1">
    <property type="nucleotide sequence ID" value="NZ_LT899436.1"/>
</dbReference>
<dbReference type="SUPFAM" id="SSF56925">
    <property type="entry name" value="OMPA-like"/>
    <property type="match status" value="1"/>
</dbReference>
<evidence type="ECO:0008006" key="3">
    <source>
        <dbReference type="Google" id="ProtNLM"/>
    </source>
</evidence>
<evidence type="ECO:0000313" key="1">
    <source>
        <dbReference type="EMBL" id="SNR13829.1"/>
    </source>
</evidence>
<proteinExistence type="predicted"/>
<organism evidence="1 2">
    <name type="scientific">Tenacibaculum jejuense</name>
    <dbReference type="NCBI Taxonomy" id="584609"/>
    <lineage>
        <taxon>Bacteria</taxon>
        <taxon>Pseudomonadati</taxon>
        <taxon>Bacteroidota</taxon>
        <taxon>Flavobacteriia</taxon>
        <taxon>Flavobacteriales</taxon>
        <taxon>Flavobacteriaceae</taxon>
        <taxon>Tenacibaculum</taxon>
    </lineage>
</organism>
<dbReference type="Gene3D" id="2.40.160.20">
    <property type="match status" value="1"/>
</dbReference>
<name>A0A238U3P2_9FLAO</name>
<gene>
    <name evidence="1" type="ORF">TJEJU_0019</name>
</gene>
<protein>
    <recommendedName>
        <fullName evidence="3">Outer membrane protein beta-barrel domain-containing protein</fullName>
    </recommendedName>
</protein>
<dbReference type="EMBL" id="LT899436">
    <property type="protein sequence ID" value="SNR13829.1"/>
    <property type="molecule type" value="Genomic_DNA"/>
</dbReference>
<keyword evidence="2" id="KW-1185">Reference proteome</keyword>
<dbReference type="Proteomes" id="UP000215214">
    <property type="component" value="Chromosome TJEJU"/>
</dbReference>
<dbReference type="InterPro" id="IPR011250">
    <property type="entry name" value="OMP/PagP_B-barrel"/>
</dbReference>
<sequence length="199" mass="22173">MRKLFFVVTVLFIANIFAQGDSNKRDKKWQIGIGSAIVKFSDEDAAFIGDKNMIQIPRLNLTMPLGNNLSLDGAMSFNSFGVGFIDNSVKYFSLDGSVRYNFYNLSEDFVPYVFAGGSLVDSERKMTPTFNIGAGLTYWISNSFGINTQLYYKHSLESFESMRSHIQITGSLIYSFDLGNLFSGRATSAVGGACYFNQH</sequence>
<dbReference type="AlphaFoldDB" id="A0A238U3P2"/>
<accession>A0A238U3P2</accession>
<dbReference type="OrthoDB" id="1190694at2"/>